<evidence type="ECO:0000256" key="2">
    <source>
        <dbReference type="ARBA" id="ARBA00022475"/>
    </source>
</evidence>
<keyword evidence="2" id="KW-1003">Cell membrane</keyword>
<dbReference type="GO" id="GO:0005524">
    <property type="term" value="F:ATP binding"/>
    <property type="evidence" value="ECO:0007669"/>
    <property type="project" value="UniProtKB-KW"/>
</dbReference>
<protein>
    <submittedName>
        <fullName evidence="7">Glycerol ABC transporter, ATP-binding protein GlpT</fullName>
    </submittedName>
</protein>
<dbReference type="Gene3D" id="2.40.50.140">
    <property type="entry name" value="Nucleic acid-binding proteins"/>
    <property type="match status" value="1"/>
</dbReference>
<gene>
    <name evidence="7" type="ORF">MNBD_ALPHA12-793</name>
</gene>
<dbReference type="AlphaFoldDB" id="A0A3B0U4Y3"/>
<dbReference type="InterPro" id="IPR003593">
    <property type="entry name" value="AAA+_ATPase"/>
</dbReference>
<reference evidence="7" key="1">
    <citation type="submission" date="2018-06" db="EMBL/GenBank/DDBJ databases">
        <authorList>
            <person name="Zhirakovskaya E."/>
        </authorList>
    </citation>
    <scope>NUCLEOTIDE SEQUENCE</scope>
</reference>
<dbReference type="SUPFAM" id="SSF50331">
    <property type="entry name" value="MOP-like"/>
    <property type="match status" value="1"/>
</dbReference>
<dbReference type="InterPro" id="IPR008995">
    <property type="entry name" value="Mo/tungstate-bd_C_term_dom"/>
</dbReference>
<dbReference type="GO" id="GO:0055052">
    <property type="term" value="C:ATP-binding cassette (ABC) transporter complex, substrate-binding subunit-containing"/>
    <property type="evidence" value="ECO:0007669"/>
    <property type="project" value="TreeGrafter"/>
</dbReference>
<dbReference type="Gene3D" id="3.40.50.300">
    <property type="entry name" value="P-loop containing nucleotide triphosphate hydrolases"/>
    <property type="match status" value="1"/>
</dbReference>
<accession>A0A3B0U4Y3</accession>
<organism evidence="7">
    <name type="scientific">hydrothermal vent metagenome</name>
    <dbReference type="NCBI Taxonomy" id="652676"/>
    <lineage>
        <taxon>unclassified sequences</taxon>
        <taxon>metagenomes</taxon>
        <taxon>ecological metagenomes</taxon>
    </lineage>
</organism>
<proteinExistence type="predicted"/>
<keyword evidence="1" id="KW-0813">Transport</keyword>
<dbReference type="Pfam" id="PF00005">
    <property type="entry name" value="ABC_tran"/>
    <property type="match status" value="1"/>
</dbReference>
<dbReference type="GO" id="GO:0015408">
    <property type="term" value="F:ABC-type ferric iron transporter activity"/>
    <property type="evidence" value="ECO:0007669"/>
    <property type="project" value="InterPro"/>
</dbReference>
<dbReference type="InterPro" id="IPR003439">
    <property type="entry name" value="ABC_transporter-like_ATP-bd"/>
</dbReference>
<dbReference type="Pfam" id="PF17912">
    <property type="entry name" value="OB_MalK"/>
    <property type="match status" value="1"/>
</dbReference>
<dbReference type="Gene3D" id="2.40.50.100">
    <property type="match status" value="1"/>
</dbReference>
<dbReference type="InterPro" id="IPR027417">
    <property type="entry name" value="P-loop_NTPase"/>
</dbReference>
<sequence length="358" mass="39714">MAKIELKGLGHAYTFVDGEALFALHPLDLTWEDGGTYALLGPSGCGKSTMLNIVSGLLVPSMGKVFINGQDVTALGPIKRNIAQVFQFPVVYPQKTVYANLAFPLICRHMAKKEIDRRVNEVAELLNLEKYLQKPARKLTPDVKQLISLGRGLVRDDVAVILMDEPLTVIDPQLKFSLRRKLRDISARHGHTLVYVTHDQNEAMTLAEQVLVMDNGRVVQMGTPQELFENPAHRHVGYFIGTPSMNFLNGKLSGNNVEVLGRKVGKPLESKPRDNSEILVGIRPEFVKIKQRATSKTIPASVVDVQDMGGFAIVSAKLDDKSLIKLRASEHVPQIGGQCQLDLQSDWVRFYLNDQLVS</sequence>
<dbReference type="SUPFAM" id="SSF52540">
    <property type="entry name" value="P-loop containing nucleoside triphosphate hydrolases"/>
    <property type="match status" value="1"/>
</dbReference>
<dbReference type="PROSITE" id="PS50893">
    <property type="entry name" value="ABC_TRANSPORTER_2"/>
    <property type="match status" value="1"/>
</dbReference>
<dbReference type="CDD" id="cd03259">
    <property type="entry name" value="ABC_Carb_Solutes_like"/>
    <property type="match status" value="1"/>
</dbReference>
<name>A0A3B0U4Y3_9ZZZZ</name>
<keyword evidence="5" id="KW-0472">Membrane</keyword>
<evidence type="ECO:0000256" key="3">
    <source>
        <dbReference type="ARBA" id="ARBA00022741"/>
    </source>
</evidence>
<keyword evidence="3" id="KW-0547">Nucleotide-binding</keyword>
<dbReference type="GO" id="GO:0016887">
    <property type="term" value="F:ATP hydrolysis activity"/>
    <property type="evidence" value="ECO:0007669"/>
    <property type="project" value="InterPro"/>
</dbReference>
<evidence type="ECO:0000256" key="5">
    <source>
        <dbReference type="ARBA" id="ARBA00023136"/>
    </source>
</evidence>
<dbReference type="InterPro" id="IPR015853">
    <property type="entry name" value="ABC_transpr_FbpC"/>
</dbReference>
<evidence type="ECO:0000259" key="6">
    <source>
        <dbReference type="PROSITE" id="PS50893"/>
    </source>
</evidence>
<dbReference type="InterPro" id="IPR012340">
    <property type="entry name" value="NA-bd_OB-fold"/>
</dbReference>
<dbReference type="SMART" id="SM00382">
    <property type="entry name" value="AAA"/>
    <property type="match status" value="1"/>
</dbReference>
<evidence type="ECO:0000256" key="4">
    <source>
        <dbReference type="ARBA" id="ARBA00022840"/>
    </source>
</evidence>
<evidence type="ECO:0000313" key="7">
    <source>
        <dbReference type="EMBL" id="VAW20657.1"/>
    </source>
</evidence>
<dbReference type="InterPro" id="IPR047641">
    <property type="entry name" value="ABC_transpr_MalK/UgpC-like"/>
</dbReference>
<evidence type="ECO:0000256" key="1">
    <source>
        <dbReference type="ARBA" id="ARBA00022448"/>
    </source>
</evidence>
<feature type="domain" description="ABC transporter" evidence="6">
    <location>
        <begin position="4"/>
        <end position="240"/>
    </location>
</feature>
<dbReference type="FunFam" id="3.40.50.300:FF:000042">
    <property type="entry name" value="Maltose/maltodextrin ABC transporter, ATP-binding protein"/>
    <property type="match status" value="1"/>
</dbReference>
<dbReference type="EMBL" id="UOEO01000144">
    <property type="protein sequence ID" value="VAW20657.1"/>
    <property type="molecule type" value="Genomic_DNA"/>
</dbReference>
<keyword evidence="4 7" id="KW-0067">ATP-binding</keyword>
<dbReference type="PANTHER" id="PTHR43875:SF14">
    <property type="entry name" value="ABC TRANSPORTER ATP-BINDING PROTEIN"/>
    <property type="match status" value="1"/>
</dbReference>
<dbReference type="InterPro" id="IPR040582">
    <property type="entry name" value="OB_MalK-like"/>
</dbReference>
<dbReference type="PANTHER" id="PTHR43875">
    <property type="entry name" value="MALTODEXTRIN IMPORT ATP-BINDING PROTEIN MSMX"/>
    <property type="match status" value="1"/>
</dbReference>